<proteinExistence type="predicted"/>
<sequence length="105" mass="11051">MQPNILVKLFVAVTSLASTLAFIPVTSGPTLDSKQGKIAGIGGLDGPKAPTSGGIGSFKVGSKAKVTPKKEIQKKVLAKKPNNNKKAPVEEKKKTGLWIKTPWSK</sequence>
<feature type="signal peptide" evidence="2">
    <location>
        <begin position="1"/>
        <end position="21"/>
    </location>
</feature>
<accession>A0A7S1KKK5</accession>
<gene>
    <name evidence="3" type="ORF">CMEN1057_LOCUS47</name>
</gene>
<name>A0A7S1KKK5_STEMN</name>
<feature type="chain" id="PRO_5030952455" evidence="2">
    <location>
        <begin position="22"/>
        <end position="105"/>
    </location>
</feature>
<evidence type="ECO:0000313" key="3">
    <source>
        <dbReference type="EMBL" id="CAD9076671.1"/>
    </source>
</evidence>
<keyword evidence="2" id="KW-0732">Signal</keyword>
<organism evidence="3">
    <name type="scientific">Stephanocyclus meneghinianus</name>
    <name type="common">Diatom</name>
    <name type="synonym">Cyclotella meneghiniana</name>
    <dbReference type="NCBI Taxonomy" id="29205"/>
    <lineage>
        <taxon>Eukaryota</taxon>
        <taxon>Sar</taxon>
        <taxon>Stramenopiles</taxon>
        <taxon>Ochrophyta</taxon>
        <taxon>Bacillariophyta</taxon>
        <taxon>Coscinodiscophyceae</taxon>
        <taxon>Thalassiosirophycidae</taxon>
        <taxon>Thalassiosirales</taxon>
        <taxon>Thalassiosiraceae</taxon>
        <taxon>Stephanocyclus</taxon>
    </lineage>
</organism>
<feature type="region of interest" description="Disordered" evidence="1">
    <location>
        <begin position="71"/>
        <end position="105"/>
    </location>
</feature>
<evidence type="ECO:0000256" key="2">
    <source>
        <dbReference type="SAM" id="SignalP"/>
    </source>
</evidence>
<dbReference type="EMBL" id="HBGC01000069">
    <property type="protein sequence ID" value="CAD9076671.1"/>
    <property type="molecule type" value="Transcribed_RNA"/>
</dbReference>
<reference evidence="3" key="1">
    <citation type="submission" date="2021-01" db="EMBL/GenBank/DDBJ databases">
        <authorList>
            <person name="Corre E."/>
            <person name="Pelletier E."/>
            <person name="Niang G."/>
            <person name="Scheremetjew M."/>
            <person name="Finn R."/>
            <person name="Kale V."/>
            <person name="Holt S."/>
            <person name="Cochrane G."/>
            <person name="Meng A."/>
            <person name="Brown T."/>
            <person name="Cohen L."/>
        </authorList>
    </citation>
    <scope>NUCLEOTIDE SEQUENCE</scope>
    <source>
        <strain evidence="3">CCMP 338</strain>
    </source>
</reference>
<protein>
    <submittedName>
        <fullName evidence="3">Uncharacterized protein</fullName>
    </submittedName>
</protein>
<dbReference type="AlphaFoldDB" id="A0A7S1KKK5"/>
<evidence type="ECO:0000256" key="1">
    <source>
        <dbReference type="SAM" id="MobiDB-lite"/>
    </source>
</evidence>